<dbReference type="GO" id="GO:0071949">
    <property type="term" value="F:FAD binding"/>
    <property type="evidence" value="ECO:0007669"/>
    <property type="project" value="InterPro"/>
</dbReference>
<keyword evidence="2" id="KW-0560">Oxidoreductase</keyword>
<dbReference type="Gene3D" id="3.50.50.60">
    <property type="entry name" value="FAD/NAD(P)-binding domain"/>
    <property type="match status" value="2"/>
</dbReference>
<name>A0A9X0XB48_9BURK</name>
<dbReference type="InterPro" id="IPR051205">
    <property type="entry name" value="UbiH/COQ6_monooxygenase"/>
</dbReference>
<accession>A0A9X0XB48</accession>
<comment type="caution">
    <text evidence="2">The sequence shown here is derived from an EMBL/GenBank/DDBJ whole genome shotgun (WGS) entry which is preliminary data.</text>
</comment>
<dbReference type="SUPFAM" id="SSF51905">
    <property type="entry name" value="FAD/NAD(P)-binding domain"/>
    <property type="match status" value="1"/>
</dbReference>
<evidence type="ECO:0000313" key="2">
    <source>
        <dbReference type="EMBL" id="MBL0718857.1"/>
    </source>
</evidence>
<dbReference type="InterPro" id="IPR018168">
    <property type="entry name" value="Ubi_Hdrlase_CS"/>
</dbReference>
<organism evidence="2 3">
    <name type="scientific">Aquariibacter lacus</name>
    <dbReference type="NCBI Taxonomy" id="2801332"/>
    <lineage>
        <taxon>Bacteria</taxon>
        <taxon>Pseudomonadati</taxon>
        <taxon>Pseudomonadota</taxon>
        <taxon>Betaproteobacteria</taxon>
        <taxon>Burkholderiales</taxon>
        <taxon>Sphaerotilaceae</taxon>
        <taxon>Aquariibacter</taxon>
    </lineage>
</organism>
<dbReference type="PANTHER" id="PTHR43876:SF7">
    <property type="entry name" value="UBIQUINONE BIOSYNTHESIS MONOOXYGENASE COQ6, MITOCHONDRIAL"/>
    <property type="match status" value="1"/>
</dbReference>
<dbReference type="RefSeq" id="WP_201823896.1">
    <property type="nucleotide sequence ID" value="NZ_JAERRA010000001.1"/>
</dbReference>
<dbReference type="EMBL" id="JAERRA010000001">
    <property type="protein sequence ID" value="MBL0718857.1"/>
    <property type="molecule type" value="Genomic_DNA"/>
</dbReference>
<dbReference type="Pfam" id="PF01494">
    <property type="entry name" value="FAD_binding_3"/>
    <property type="match status" value="1"/>
</dbReference>
<dbReference type="InterPro" id="IPR036188">
    <property type="entry name" value="FAD/NAD-bd_sf"/>
</dbReference>
<dbReference type="Proteomes" id="UP000643207">
    <property type="component" value="Unassembled WGS sequence"/>
</dbReference>
<dbReference type="AlphaFoldDB" id="A0A9X0XB48"/>
<dbReference type="PRINTS" id="PR00420">
    <property type="entry name" value="RNGMNOXGNASE"/>
</dbReference>
<evidence type="ECO:0000259" key="1">
    <source>
        <dbReference type="Pfam" id="PF01494"/>
    </source>
</evidence>
<dbReference type="GO" id="GO:0004497">
    <property type="term" value="F:monooxygenase activity"/>
    <property type="evidence" value="ECO:0007669"/>
    <property type="project" value="UniProtKB-KW"/>
</dbReference>
<dbReference type="PANTHER" id="PTHR43876">
    <property type="entry name" value="UBIQUINONE BIOSYNTHESIS MONOOXYGENASE COQ6, MITOCHONDRIAL"/>
    <property type="match status" value="1"/>
</dbReference>
<sequence length="430" mass="44292">MPLAAPLSLALVGAGPVGLSLALQLAAALPQAAITVFDARAPGADPGRDPRTLALSLGSVQVLEALGLGAAMAAQGTPIRCVHVSQQTPTLGPGLLPRPLAALLLPEGEPVVRIAAEELGLPALGTVMRHGALVAPLQDLWEAACAREPQRLALRLGTPVAAVRERAGGVELDCGIVETHDLAVIAEGGVFAEQARKALRHDYGQTAWVGTVTLARPLDGMAVERFTASGPAALLPLPPGTAGGATPSADDGQPRAALVWCVPSADDPVAPLDAAGRLALLNTLFPDAVGPLTGLSPLKSFALGLNAERSLVRGRQVRIGNAAQTLHPVAGQGLNLGLRDAQALVAALVAAEEQAHRQGGPLDLDAALRRIEWQRAPDRWSLIAATDLLARGFTWPGPALSTLRGLGLAAVGQLAPLRRALARQMMFGWR</sequence>
<keyword evidence="3" id="KW-1185">Reference proteome</keyword>
<keyword evidence="2" id="KW-0503">Monooxygenase</keyword>
<protein>
    <submittedName>
        <fullName evidence="2">FAD-dependent monooxygenase</fullName>
    </submittedName>
</protein>
<evidence type="ECO:0000313" key="3">
    <source>
        <dbReference type="Proteomes" id="UP000643207"/>
    </source>
</evidence>
<gene>
    <name evidence="2" type="ORF">JI742_03040</name>
</gene>
<dbReference type="PROSITE" id="PS01304">
    <property type="entry name" value="UBIH"/>
    <property type="match status" value="1"/>
</dbReference>
<reference evidence="2 3" key="1">
    <citation type="submission" date="2021-01" db="EMBL/GenBank/DDBJ databases">
        <title>Piscinibacter sp. Jin2 Genome sequencing and assembly.</title>
        <authorList>
            <person name="Kim I."/>
        </authorList>
    </citation>
    <scope>NUCLEOTIDE SEQUENCE [LARGE SCALE GENOMIC DNA]</scope>
    <source>
        <strain evidence="2 3">Jin2</strain>
    </source>
</reference>
<dbReference type="Gene3D" id="3.30.9.10">
    <property type="entry name" value="D-Amino Acid Oxidase, subunit A, domain 2"/>
    <property type="match status" value="1"/>
</dbReference>
<dbReference type="InterPro" id="IPR002938">
    <property type="entry name" value="FAD-bd"/>
</dbReference>
<proteinExistence type="predicted"/>
<feature type="domain" description="FAD-binding" evidence="1">
    <location>
        <begin position="306"/>
        <end position="356"/>
    </location>
</feature>